<dbReference type="InterPro" id="IPR051212">
    <property type="entry name" value="Type-I_RE_S_subunit"/>
</dbReference>
<proteinExistence type="inferred from homology"/>
<dbReference type="PANTHER" id="PTHR43140:SF1">
    <property type="entry name" value="TYPE I RESTRICTION ENZYME ECOKI SPECIFICITY SUBUNIT"/>
    <property type="match status" value="1"/>
</dbReference>
<keyword evidence="5" id="KW-0378">Hydrolase</keyword>
<keyword evidence="5" id="KW-0540">Nuclease</keyword>
<dbReference type="InterPro" id="IPR044946">
    <property type="entry name" value="Restrct_endonuc_typeI_TRD_sf"/>
</dbReference>
<evidence type="ECO:0000256" key="3">
    <source>
        <dbReference type="ARBA" id="ARBA00023125"/>
    </source>
</evidence>
<sequence>MTIMNVRIQDCADVRPGFSAKSAIVNDPEGSLQVITAQHVTKGEAYRYNAEHSLLIIPPKFYDKYLVTSGDILFMSRGVNNYAVLVESVPNPAIAPLTFFIIRPKQNVMSEYLVWCLNQEMVKAQLNEIRNSAGTPMIPSNAFRGITIPLPPLAIQKMIAEYGNLQMREKKLLQELVDETERMQQAIGKSILLNLIINHKGQPNNDK</sequence>
<evidence type="ECO:0000313" key="6">
    <source>
        <dbReference type="Proteomes" id="UP000784128"/>
    </source>
</evidence>
<keyword evidence="6" id="KW-1185">Reference proteome</keyword>
<evidence type="ECO:0000256" key="1">
    <source>
        <dbReference type="ARBA" id="ARBA00010923"/>
    </source>
</evidence>
<name>A0ABS5UDE2_9BACT</name>
<organism evidence="5 6">
    <name type="scientific">Pelotalea chapellei</name>
    <dbReference type="NCBI Taxonomy" id="44671"/>
    <lineage>
        <taxon>Bacteria</taxon>
        <taxon>Pseudomonadati</taxon>
        <taxon>Thermodesulfobacteriota</taxon>
        <taxon>Desulfuromonadia</taxon>
        <taxon>Geobacterales</taxon>
        <taxon>Geobacteraceae</taxon>
        <taxon>Pelotalea</taxon>
    </lineage>
</organism>
<dbReference type="Gene3D" id="3.90.220.20">
    <property type="entry name" value="DNA methylase specificity domains"/>
    <property type="match status" value="1"/>
</dbReference>
<reference evidence="5 6" key="1">
    <citation type="submission" date="2021-05" db="EMBL/GenBank/DDBJ databases">
        <title>The draft genome of Geobacter chapellei DSM 13688.</title>
        <authorList>
            <person name="Xu Z."/>
            <person name="Masuda Y."/>
            <person name="Itoh H."/>
            <person name="Senoo K."/>
        </authorList>
    </citation>
    <scope>NUCLEOTIDE SEQUENCE [LARGE SCALE GENOMIC DNA]</scope>
    <source>
        <strain evidence="5 6">DSM 13688</strain>
    </source>
</reference>
<dbReference type="SUPFAM" id="SSF116734">
    <property type="entry name" value="DNA methylase specificity domain"/>
    <property type="match status" value="1"/>
</dbReference>
<dbReference type="GO" id="GO:0004519">
    <property type="term" value="F:endonuclease activity"/>
    <property type="evidence" value="ECO:0007669"/>
    <property type="project" value="UniProtKB-KW"/>
</dbReference>
<protein>
    <submittedName>
        <fullName evidence="5">Restriction endonuclease subunit S</fullName>
    </submittedName>
</protein>
<accession>A0ABS5UDE2</accession>
<feature type="domain" description="Type I restriction modification DNA specificity" evidence="4">
    <location>
        <begin position="4"/>
        <end position="161"/>
    </location>
</feature>
<dbReference type="Proteomes" id="UP000784128">
    <property type="component" value="Unassembled WGS sequence"/>
</dbReference>
<keyword evidence="3" id="KW-0238">DNA-binding</keyword>
<comment type="caution">
    <text evidence="5">The sequence shown here is derived from an EMBL/GenBank/DDBJ whole genome shotgun (WGS) entry which is preliminary data.</text>
</comment>
<evidence type="ECO:0000313" key="5">
    <source>
        <dbReference type="EMBL" id="MBT1073486.1"/>
    </source>
</evidence>
<dbReference type="InterPro" id="IPR000055">
    <property type="entry name" value="Restrct_endonuc_typeI_TRD"/>
</dbReference>
<dbReference type="CDD" id="cd16961">
    <property type="entry name" value="RMtype1_S_TRD-CR_like"/>
    <property type="match status" value="1"/>
</dbReference>
<evidence type="ECO:0000259" key="4">
    <source>
        <dbReference type="Pfam" id="PF01420"/>
    </source>
</evidence>
<keyword evidence="2" id="KW-0680">Restriction system</keyword>
<keyword evidence="5" id="KW-0255">Endonuclease</keyword>
<dbReference type="EMBL" id="JAHDYS010000023">
    <property type="protein sequence ID" value="MBT1073486.1"/>
    <property type="molecule type" value="Genomic_DNA"/>
</dbReference>
<dbReference type="RefSeq" id="WP_214301572.1">
    <property type="nucleotide sequence ID" value="NZ_JAHDYS010000023.1"/>
</dbReference>
<dbReference type="Pfam" id="PF01420">
    <property type="entry name" value="Methylase_S"/>
    <property type="match status" value="1"/>
</dbReference>
<comment type="similarity">
    <text evidence="1">Belongs to the type-I restriction system S methylase family.</text>
</comment>
<gene>
    <name evidence="5" type="ORF">KJB30_16995</name>
</gene>
<evidence type="ECO:0000256" key="2">
    <source>
        <dbReference type="ARBA" id="ARBA00022747"/>
    </source>
</evidence>
<dbReference type="PANTHER" id="PTHR43140">
    <property type="entry name" value="TYPE-1 RESTRICTION ENZYME ECOKI SPECIFICITY PROTEIN"/>
    <property type="match status" value="1"/>
</dbReference>